<accession>A0ABT1WJM4</accession>
<dbReference type="RefSeq" id="WP_256765528.1">
    <property type="nucleotide sequence ID" value="NZ_JANIGO010000006.1"/>
</dbReference>
<dbReference type="Pfam" id="PF16156">
    <property type="entry name" value="DUF4864"/>
    <property type="match status" value="1"/>
</dbReference>
<dbReference type="InterPro" id="IPR032347">
    <property type="entry name" value="DUF4864"/>
</dbReference>
<evidence type="ECO:0000313" key="2">
    <source>
        <dbReference type="EMBL" id="MCQ8897723.1"/>
    </source>
</evidence>
<keyword evidence="3" id="KW-1185">Reference proteome</keyword>
<feature type="chain" id="PRO_5045839009" evidence="1">
    <location>
        <begin position="38"/>
        <end position="110"/>
    </location>
</feature>
<sequence length="110" mass="12474">MGGPLNKDDGVFKTIWKWWLLVFALGLAAAFANKATAAEPPVKRDYNVVYRPASVKFVGFERNGRQVVHSVQMIDQSQVLWNVYYLLEKLPQGGWRIFSCDIEKAATDLI</sequence>
<reference evidence="2 3" key="1">
    <citation type="submission" date="2022-07" db="EMBL/GenBank/DDBJ databases">
        <authorList>
            <person name="Xamxidin M."/>
            <person name="Wu M."/>
        </authorList>
    </citation>
    <scope>NUCLEOTIDE SEQUENCE [LARGE SCALE GENOMIC DNA]</scope>
    <source>
        <strain evidence="2 3">NBRC 111650</strain>
    </source>
</reference>
<protein>
    <submittedName>
        <fullName evidence="2">DUF4864 domain-containing protein</fullName>
    </submittedName>
</protein>
<evidence type="ECO:0000313" key="3">
    <source>
        <dbReference type="Proteomes" id="UP001204142"/>
    </source>
</evidence>
<keyword evidence="1" id="KW-0732">Signal</keyword>
<name>A0ABT1WJM4_9BURK</name>
<dbReference type="Proteomes" id="UP001204142">
    <property type="component" value="Unassembled WGS sequence"/>
</dbReference>
<organism evidence="2 3">
    <name type="scientific">Limnobacter humi</name>
    <dbReference type="NCBI Taxonomy" id="1778671"/>
    <lineage>
        <taxon>Bacteria</taxon>
        <taxon>Pseudomonadati</taxon>
        <taxon>Pseudomonadota</taxon>
        <taxon>Betaproteobacteria</taxon>
        <taxon>Burkholderiales</taxon>
        <taxon>Burkholderiaceae</taxon>
        <taxon>Limnobacter</taxon>
    </lineage>
</organism>
<gene>
    <name evidence="2" type="ORF">NQT62_14875</name>
</gene>
<evidence type="ECO:0000256" key="1">
    <source>
        <dbReference type="SAM" id="SignalP"/>
    </source>
</evidence>
<comment type="caution">
    <text evidence="2">The sequence shown here is derived from an EMBL/GenBank/DDBJ whole genome shotgun (WGS) entry which is preliminary data.</text>
</comment>
<proteinExistence type="predicted"/>
<dbReference type="EMBL" id="JANIGO010000006">
    <property type="protein sequence ID" value="MCQ8897723.1"/>
    <property type="molecule type" value="Genomic_DNA"/>
</dbReference>
<feature type="signal peptide" evidence="1">
    <location>
        <begin position="1"/>
        <end position="37"/>
    </location>
</feature>